<evidence type="ECO:0000256" key="1">
    <source>
        <dbReference type="SAM" id="MobiDB-lite"/>
    </source>
</evidence>
<feature type="region of interest" description="Disordered" evidence="1">
    <location>
        <begin position="1"/>
        <end position="22"/>
    </location>
</feature>
<dbReference type="AlphaFoldDB" id="A0AAN9SH84"/>
<gene>
    <name evidence="2" type="ORF">VNO78_16765</name>
</gene>
<dbReference type="EMBL" id="JAYMYS010000004">
    <property type="protein sequence ID" value="KAK7396052.1"/>
    <property type="molecule type" value="Genomic_DNA"/>
</dbReference>
<dbReference type="Proteomes" id="UP001386955">
    <property type="component" value="Unassembled WGS sequence"/>
</dbReference>
<reference evidence="2 3" key="1">
    <citation type="submission" date="2024-01" db="EMBL/GenBank/DDBJ databases">
        <title>The genomes of 5 underutilized Papilionoideae crops provide insights into root nodulation and disease resistanc.</title>
        <authorList>
            <person name="Jiang F."/>
        </authorList>
    </citation>
    <scope>NUCLEOTIDE SEQUENCE [LARGE SCALE GENOMIC DNA]</scope>
    <source>
        <strain evidence="2">DUOXIRENSHENG_FW03</strain>
        <tissue evidence="2">Leaves</tissue>
    </source>
</reference>
<comment type="caution">
    <text evidence="2">The sequence shown here is derived from an EMBL/GenBank/DDBJ whole genome shotgun (WGS) entry which is preliminary data.</text>
</comment>
<sequence>MQPSRQASPPSNQERPRQPNHLDGQIYNLATNLSAFHLGKVGLSKILDLRHNGGNLQRFTVSSYHHNNCLCASSLPNCNR</sequence>
<feature type="compositionally biased region" description="Polar residues" evidence="1">
    <location>
        <begin position="1"/>
        <end position="13"/>
    </location>
</feature>
<organism evidence="2 3">
    <name type="scientific">Psophocarpus tetragonolobus</name>
    <name type="common">Winged bean</name>
    <name type="synonym">Dolichos tetragonolobus</name>
    <dbReference type="NCBI Taxonomy" id="3891"/>
    <lineage>
        <taxon>Eukaryota</taxon>
        <taxon>Viridiplantae</taxon>
        <taxon>Streptophyta</taxon>
        <taxon>Embryophyta</taxon>
        <taxon>Tracheophyta</taxon>
        <taxon>Spermatophyta</taxon>
        <taxon>Magnoliopsida</taxon>
        <taxon>eudicotyledons</taxon>
        <taxon>Gunneridae</taxon>
        <taxon>Pentapetalae</taxon>
        <taxon>rosids</taxon>
        <taxon>fabids</taxon>
        <taxon>Fabales</taxon>
        <taxon>Fabaceae</taxon>
        <taxon>Papilionoideae</taxon>
        <taxon>50 kb inversion clade</taxon>
        <taxon>NPAAA clade</taxon>
        <taxon>indigoferoid/millettioid clade</taxon>
        <taxon>Phaseoleae</taxon>
        <taxon>Psophocarpus</taxon>
    </lineage>
</organism>
<evidence type="ECO:0000313" key="3">
    <source>
        <dbReference type="Proteomes" id="UP001386955"/>
    </source>
</evidence>
<accession>A0AAN9SH84</accession>
<proteinExistence type="predicted"/>
<name>A0AAN9SH84_PSOTE</name>
<protein>
    <submittedName>
        <fullName evidence="2">Uncharacterized protein</fullName>
    </submittedName>
</protein>
<evidence type="ECO:0000313" key="2">
    <source>
        <dbReference type="EMBL" id="KAK7396052.1"/>
    </source>
</evidence>
<keyword evidence="3" id="KW-1185">Reference proteome</keyword>